<evidence type="ECO:0000256" key="1">
    <source>
        <dbReference type="ARBA" id="ARBA00023016"/>
    </source>
</evidence>
<feature type="domain" description="SHSP" evidence="4">
    <location>
        <begin position="58"/>
        <end position="159"/>
    </location>
</feature>
<proteinExistence type="inferred from homology"/>
<evidence type="ECO:0000256" key="3">
    <source>
        <dbReference type="RuleBase" id="RU003616"/>
    </source>
</evidence>
<dbReference type="Pfam" id="PF00011">
    <property type="entry name" value="HSP20"/>
    <property type="match status" value="1"/>
</dbReference>
<dbReference type="InterPro" id="IPR031107">
    <property type="entry name" value="Small_HSP"/>
</dbReference>
<dbReference type="InterPro" id="IPR002068">
    <property type="entry name" value="A-crystallin/Hsp20_dom"/>
</dbReference>
<keyword evidence="1" id="KW-0346">Stress response</keyword>
<dbReference type="EMBL" id="GISG01082796">
    <property type="protein sequence ID" value="MBA4632467.1"/>
    <property type="molecule type" value="Transcribed_RNA"/>
</dbReference>
<dbReference type="PROSITE" id="PS01031">
    <property type="entry name" value="SHSP"/>
    <property type="match status" value="1"/>
</dbReference>
<evidence type="ECO:0000259" key="4">
    <source>
        <dbReference type="PROSITE" id="PS01031"/>
    </source>
</evidence>
<accession>A0A7C9D3V7</accession>
<dbReference type="SUPFAM" id="SSF49764">
    <property type="entry name" value="HSP20-like chaperones"/>
    <property type="match status" value="1"/>
</dbReference>
<dbReference type="PANTHER" id="PTHR11527">
    <property type="entry name" value="HEAT-SHOCK PROTEIN 20 FAMILY MEMBER"/>
    <property type="match status" value="1"/>
</dbReference>
<evidence type="ECO:0000256" key="2">
    <source>
        <dbReference type="PROSITE-ProRule" id="PRU00285"/>
    </source>
</evidence>
<evidence type="ECO:0000313" key="5">
    <source>
        <dbReference type="EMBL" id="MBA4632467.1"/>
    </source>
</evidence>
<dbReference type="AlphaFoldDB" id="A0A7C9D3V7"/>
<dbReference type="Gene3D" id="2.60.40.790">
    <property type="match status" value="1"/>
</dbReference>
<organism evidence="5">
    <name type="scientific">Opuntia streptacantha</name>
    <name type="common">Prickly pear cactus</name>
    <name type="synonym">Opuntia cardona</name>
    <dbReference type="NCBI Taxonomy" id="393608"/>
    <lineage>
        <taxon>Eukaryota</taxon>
        <taxon>Viridiplantae</taxon>
        <taxon>Streptophyta</taxon>
        <taxon>Embryophyta</taxon>
        <taxon>Tracheophyta</taxon>
        <taxon>Spermatophyta</taxon>
        <taxon>Magnoliopsida</taxon>
        <taxon>eudicotyledons</taxon>
        <taxon>Gunneridae</taxon>
        <taxon>Pentapetalae</taxon>
        <taxon>Caryophyllales</taxon>
        <taxon>Cactineae</taxon>
        <taxon>Cactaceae</taxon>
        <taxon>Opuntioideae</taxon>
        <taxon>Opuntia</taxon>
    </lineage>
</organism>
<name>A0A7C9D3V7_OPUST</name>
<reference evidence="5" key="2">
    <citation type="submission" date="2020-07" db="EMBL/GenBank/DDBJ databases">
        <authorList>
            <person name="Vera ALvarez R."/>
            <person name="Arias-Moreno D.M."/>
            <person name="Jimenez-Jacinto V."/>
            <person name="Jimenez-Bremont J.F."/>
            <person name="Swaminathan K."/>
            <person name="Moose S.P."/>
            <person name="Guerrero-Gonzalez M.L."/>
            <person name="Marino-Ramirez L."/>
            <person name="Landsman D."/>
            <person name="Rodriguez-Kessler M."/>
            <person name="Delgado-Sanchez P."/>
        </authorList>
    </citation>
    <scope>NUCLEOTIDE SEQUENCE</scope>
    <source>
        <tissue evidence="5">Cladode</tissue>
    </source>
</reference>
<dbReference type="InterPro" id="IPR008978">
    <property type="entry name" value="HSP20-like_chaperone"/>
</dbReference>
<sequence length="159" mass="18497">MQGFTNQPEMQAMSPCRGCYGQHLEVFDPFSLYFWDNCPFEVPFKAPFMVPPPPLPSTMQPCIKSKIEYKETPEAHLFTAEHPGLKKEDVKVQVDDGNVLYISAKSKYEREEKKDNYYQHVERGFGEFVSKFKLPHNARPELRRTYVKNGFLTVTVPKE</sequence>
<comment type="similarity">
    <text evidence="2 3">Belongs to the small heat shock protein (HSP20) family.</text>
</comment>
<protein>
    <recommendedName>
        <fullName evidence="4">SHSP domain-containing protein</fullName>
    </recommendedName>
</protein>
<reference evidence="5" key="1">
    <citation type="journal article" date="2013" name="J. Plant Res.">
        <title>Effect of fungi and light on seed germination of three Opuntia species from semiarid lands of central Mexico.</title>
        <authorList>
            <person name="Delgado-Sanchez P."/>
            <person name="Jimenez-Bremont J.F."/>
            <person name="Guerrero-Gonzalez Mde L."/>
            <person name="Flores J."/>
        </authorList>
    </citation>
    <scope>NUCLEOTIDE SEQUENCE</scope>
    <source>
        <tissue evidence="5">Cladode</tissue>
    </source>
</reference>